<name>A0A4Y7PT98_9AGAM</name>
<evidence type="ECO:0000256" key="2">
    <source>
        <dbReference type="ARBA" id="ARBA00022989"/>
    </source>
</evidence>
<dbReference type="Pfam" id="PF04145">
    <property type="entry name" value="Ctr"/>
    <property type="match status" value="1"/>
</dbReference>
<reference evidence="5 6" key="1">
    <citation type="submission" date="2018-06" db="EMBL/GenBank/DDBJ databases">
        <title>A transcriptomic atlas of mushroom development highlights an independent origin of complex multicellularity.</title>
        <authorList>
            <consortium name="DOE Joint Genome Institute"/>
            <person name="Krizsan K."/>
            <person name="Almasi E."/>
            <person name="Merenyi Z."/>
            <person name="Sahu N."/>
            <person name="Viragh M."/>
            <person name="Koszo T."/>
            <person name="Mondo S."/>
            <person name="Kiss B."/>
            <person name="Balint B."/>
            <person name="Kues U."/>
            <person name="Barry K."/>
            <person name="Hegedus J.C."/>
            <person name="Henrissat B."/>
            <person name="Johnson J."/>
            <person name="Lipzen A."/>
            <person name="Ohm R."/>
            <person name="Nagy I."/>
            <person name="Pangilinan J."/>
            <person name="Yan J."/>
            <person name="Xiong Y."/>
            <person name="Grigoriev I.V."/>
            <person name="Hibbett D.S."/>
            <person name="Nagy L.G."/>
        </authorList>
    </citation>
    <scope>NUCLEOTIDE SEQUENCE [LARGE SCALE GENOMIC DNA]</scope>
    <source>
        <strain evidence="5 6">SZMC22713</strain>
    </source>
</reference>
<keyword evidence="6" id="KW-1185">Reference proteome</keyword>
<dbReference type="STRING" id="50990.A0A4Y7PT98"/>
<feature type="non-terminal residue" evidence="5">
    <location>
        <position position="1"/>
    </location>
</feature>
<dbReference type="OrthoDB" id="73901at2759"/>
<gene>
    <name evidence="5" type="ORF">BD410DRAFT_693465</name>
</gene>
<evidence type="ECO:0000313" key="6">
    <source>
        <dbReference type="Proteomes" id="UP000294933"/>
    </source>
</evidence>
<keyword evidence="3 4" id="KW-0472">Membrane</keyword>
<dbReference type="InterPro" id="IPR007274">
    <property type="entry name" value="Cop_transporter"/>
</dbReference>
<feature type="transmembrane region" description="Helical" evidence="4">
    <location>
        <begin position="41"/>
        <end position="62"/>
    </location>
</feature>
<dbReference type="EMBL" id="ML170210">
    <property type="protein sequence ID" value="TDL18276.1"/>
    <property type="molecule type" value="Genomic_DNA"/>
</dbReference>
<accession>A0A4Y7PT98</accession>
<comment type="similarity">
    <text evidence="4">Belongs to the copper transporter (Ctr) (TC 1.A.56) family. SLC31A subfamily.</text>
</comment>
<protein>
    <recommendedName>
        <fullName evidence="4">Copper transport protein</fullName>
    </recommendedName>
</protein>
<organism evidence="5 6">
    <name type="scientific">Rickenella mellea</name>
    <dbReference type="NCBI Taxonomy" id="50990"/>
    <lineage>
        <taxon>Eukaryota</taxon>
        <taxon>Fungi</taxon>
        <taxon>Dikarya</taxon>
        <taxon>Basidiomycota</taxon>
        <taxon>Agaricomycotina</taxon>
        <taxon>Agaricomycetes</taxon>
        <taxon>Hymenochaetales</taxon>
        <taxon>Rickenellaceae</taxon>
        <taxon>Rickenella</taxon>
    </lineage>
</organism>
<evidence type="ECO:0000256" key="1">
    <source>
        <dbReference type="ARBA" id="ARBA00022692"/>
    </source>
</evidence>
<evidence type="ECO:0000313" key="5">
    <source>
        <dbReference type="EMBL" id="TDL18276.1"/>
    </source>
</evidence>
<feature type="non-terminal residue" evidence="5">
    <location>
        <position position="73"/>
    </location>
</feature>
<dbReference type="Proteomes" id="UP000294933">
    <property type="component" value="Unassembled WGS sequence"/>
</dbReference>
<keyword evidence="4" id="KW-0406">Ion transport</keyword>
<keyword evidence="4" id="KW-0186">Copper</keyword>
<comment type="subcellular location">
    <subcellularLocation>
        <location evidence="4">Membrane</location>
        <topology evidence="4">Multi-pass membrane protein</topology>
    </subcellularLocation>
</comment>
<proteinExistence type="inferred from homology"/>
<keyword evidence="2 4" id="KW-1133">Transmembrane helix</keyword>
<evidence type="ECO:0000256" key="3">
    <source>
        <dbReference type="ARBA" id="ARBA00023136"/>
    </source>
</evidence>
<dbReference type="VEuPathDB" id="FungiDB:BD410DRAFT_693465"/>
<keyword evidence="4" id="KW-0813">Transport</keyword>
<evidence type="ECO:0000256" key="4">
    <source>
        <dbReference type="RuleBase" id="RU367022"/>
    </source>
</evidence>
<dbReference type="GO" id="GO:0005375">
    <property type="term" value="F:copper ion transmembrane transporter activity"/>
    <property type="evidence" value="ECO:0007669"/>
    <property type="project" value="UniProtKB-UniRule"/>
</dbReference>
<sequence length="73" mass="7994">LVFAHDNGMDMSMDGPMSLAAGHMMAYLHFTPGDMLWFLSWVPQSAGAMVAACIGLFLLAVVERWISVCRSVM</sequence>
<keyword evidence="4" id="KW-0187">Copper transport</keyword>
<dbReference type="AlphaFoldDB" id="A0A4Y7PT98"/>
<dbReference type="GO" id="GO:0016020">
    <property type="term" value="C:membrane"/>
    <property type="evidence" value="ECO:0007669"/>
    <property type="project" value="UniProtKB-SubCell"/>
</dbReference>
<keyword evidence="1 4" id="KW-0812">Transmembrane</keyword>